<dbReference type="AlphaFoldDB" id="A0A6P5JRK6"/>
<proteinExistence type="predicted"/>
<evidence type="ECO:0000256" key="1">
    <source>
        <dbReference type="ARBA" id="ARBA00004300"/>
    </source>
</evidence>
<dbReference type="Proteomes" id="UP000515140">
    <property type="component" value="Unplaced"/>
</dbReference>
<evidence type="ECO:0000259" key="7">
    <source>
        <dbReference type="Pfam" id="PF10495"/>
    </source>
</evidence>
<evidence type="ECO:0000256" key="2">
    <source>
        <dbReference type="ARBA" id="ARBA00022490"/>
    </source>
</evidence>
<dbReference type="GO" id="GO:0060090">
    <property type="term" value="F:molecular adaptor activity"/>
    <property type="evidence" value="ECO:0007669"/>
    <property type="project" value="InterPro"/>
</dbReference>
<name>A0A6P5JRK6_PHACI</name>
<dbReference type="GeneID" id="110203946"/>
<dbReference type="InterPro" id="IPR028745">
    <property type="entry name" value="AKAP9/Pericentrin"/>
</dbReference>
<keyword evidence="5" id="KW-0206">Cytoskeleton</keyword>
<comment type="subcellular location">
    <subcellularLocation>
        <location evidence="1">Cytoplasm</location>
        <location evidence="1">Cytoskeleton</location>
        <location evidence="1">Microtubule organizing center</location>
        <location evidence="1">Centrosome</location>
    </subcellularLocation>
</comment>
<keyword evidence="4" id="KW-0175">Coiled coil</keyword>
<sequence>MMDQLEKDKGFEPRAWQKHGAGEALPPALEKLQGHHSQLENLRQQLLHVSGLLSSFMNQTLNRTINDWTSSDQKAAMSLLFTLEELKSELMSGLTQYKSMDHIGPLPEAEKAVWRQEKMASQGMRHSKSGMVKAAFKSESSQGGSTSLYRMEKSYLHFLPAESSLKALIYQNRYLQLLIQGFQDFEQETLSMVAHLGVYPSNKTHKWALTSCPFHQFGMEVGVVISILCFILFIYLFLSR</sequence>
<gene>
    <name evidence="9" type="primary">LOC110203946</name>
</gene>
<accession>A0A6P5JRK6</accession>
<reference evidence="9" key="1">
    <citation type="submission" date="2025-08" db="UniProtKB">
        <authorList>
            <consortium name="RefSeq"/>
        </authorList>
    </citation>
    <scope>IDENTIFICATION</scope>
    <source>
        <tissue evidence="9">Spleen</tissue>
    </source>
</reference>
<keyword evidence="3" id="KW-0597">Phosphoprotein</keyword>
<keyword evidence="2" id="KW-0963">Cytoplasm</keyword>
<feature type="transmembrane region" description="Helical" evidence="6">
    <location>
        <begin position="217"/>
        <end position="238"/>
    </location>
</feature>
<evidence type="ECO:0000256" key="5">
    <source>
        <dbReference type="ARBA" id="ARBA00023212"/>
    </source>
</evidence>
<dbReference type="InterPro" id="IPR019528">
    <property type="entry name" value="PACT_domain"/>
</dbReference>
<evidence type="ECO:0000313" key="9">
    <source>
        <dbReference type="RefSeq" id="XP_020835988.1"/>
    </source>
</evidence>
<dbReference type="InParanoid" id="A0A6P5JRK6"/>
<keyword evidence="6" id="KW-0472">Membrane</keyword>
<dbReference type="KEGG" id="pcw:110203946"/>
<dbReference type="Pfam" id="PF10495">
    <property type="entry name" value="PACT_coil_coil"/>
    <property type="match status" value="1"/>
</dbReference>
<feature type="domain" description="Pericentrin/AKAP-450 centrosomal targeting" evidence="7">
    <location>
        <begin position="165"/>
        <end position="205"/>
    </location>
</feature>
<dbReference type="PANTHER" id="PTHR44981">
    <property type="entry name" value="PERICENTRIN-LIKE PROTEIN, ISOFORM F"/>
    <property type="match status" value="1"/>
</dbReference>
<evidence type="ECO:0000256" key="4">
    <source>
        <dbReference type="ARBA" id="ARBA00023054"/>
    </source>
</evidence>
<keyword evidence="6" id="KW-1133">Transmembrane helix</keyword>
<keyword evidence="8" id="KW-1185">Reference proteome</keyword>
<evidence type="ECO:0000256" key="3">
    <source>
        <dbReference type="ARBA" id="ARBA00022553"/>
    </source>
</evidence>
<evidence type="ECO:0000313" key="8">
    <source>
        <dbReference type="Proteomes" id="UP000515140"/>
    </source>
</evidence>
<dbReference type="RefSeq" id="XP_020835988.1">
    <property type="nucleotide sequence ID" value="XM_020980329.1"/>
</dbReference>
<dbReference type="GO" id="GO:0005737">
    <property type="term" value="C:cytoplasm"/>
    <property type="evidence" value="ECO:0007669"/>
    <property type="project" value="UniProtKB-ARBA"/>
</dbReference>
<dbReference type="GO" id="GO:0007165">
    <property type="term" value="P:signal transduction"/>
    <property type="evidence" value="ECO:0007669"/>
    <property type="project" value="InterPro"/>
</dbReference>
<dbReference type="PANTHER" id="PTHR44981:SF3">
    <property type="entry name" value="PERICENTRIN"/>
    <property type="match status" value="1"/>
</dbReference>
<keyword evidence="6" id="KW-0812">Transmembrane</keyword>
<organism evidence="8 9">
    <name type="scientific">Phascolarctos cinereus</name>
    <name type="common">Koala</name>
    <dbReference type="NCBI Taxonomy" id="38626"/>
    <lineage>
        <taxon>Eukaryota</taxon>
        <taxon>Metazoa</taxon>
        <taxon>Chordata</taxon>
        <taxon>Craniata</taxon>
        <taxon>Vertebrata</taxon>
        <taxon>Euteleostomi</taxon>
        <taxon>Mammalia</taxon>
        <taxon>Metatheria</taxon>
        <taxon>Diprotodontia</taxon>
        <taxon>Phascolarctidae</taxon>
        <taxon>Phascolarctos</taxon>
    </lineage>
</organism>
<dbReference type="GO" id="GO:0005813">
    <property type="term" value="C:centrosome"/>
    <property type="evidence" value="ECO:0007669"/>
    <property type="project" value="UniProtKB-SubCell"/>
</dbReference>
<evidence type="ECO:0000256" key="6">
    <source>
        <dbReference type="SAM" id="Phobius"/>
    </source>
</evidence>
<protein>
    <submittedName>
        <fullName evidence="9">Pericentrin-like isoform X1</fullName>
    </submittedName>
</protein>